<dbReference type="InterPro" id="IPR008962">
    <property type="entry name" value="PapD-like_sf"/>
</dbReference>
<name>A0A432W3Z9_9GAMM</name>
<evidence type="ECO:0000259" key="1">
    <source>
        <dbReference type="Pfam" id="PF00345"/>
    </source>
</evidence>
<dbReference type="SUPFAM" id="SSF49354">
    <property type="entry name" value="PapD-like"/>
    <property type="match status" value="1"/>
</dbReference>
<reference evidence="2 3" key="1">
    <citation type="journal article" date="2011" name="Front. Microbiol.">
        <title>Genomic signatures of strain selection and enhancement in Bacillus atrophaeus var. globigii, a historical biowarfare simulant.</title>
        <authorList>
            <person name="Gibbons H.S."/>
            <person name="Broomall S.M."/>
            <person name="McNew L.A."/>
            <person name="Daligault H."/>
            <person name="Chapman C."/>
            <person name="Bruce D."/>
            <person name="Karavis M."/>
            <person name="Krepps M."/>
            <person name="McGregor P.A."/>
            <person name="Hong C."/>
            <person name="Park K.H."/>
            <person name="Akmal A."/>
            <person name="Feldman A."/>
            <person name="Lin J.S."/>
            <person name="Chang W.E."/>
            <person name="Higgs B.W."/>
            <person name="Demirev P."/>
            <person name="Lindquist J."/>
            <person name="Liem A."/>
            <person name="Fochler E."/>
            <person name="Read T.D."/>
            <person name="Tapia R."/>
            <person name="Johnson S."/>
            <person name="Bishop-Lilly K.A."/>
            <person name="Detter C."/>
            <person name="Han C."/>
            <person name="Sozhamannan S."/>
            <person name="Rosenzweig C.N."/>
            <person name="Skowronski E.W."/>
        </authorList>
    </citation>
    <scope>NUCLEOTIDE SEQUENCE [LARGE SCALE GENOMIC DNA]</scope>
    <source>
        <strain evidence="2 3">MLST1</strain>
    </source>
</reference>
<keyword evidence="3" id="KW-1185">Reference proteome</keyword>
<dbReference type="InterPro" id="IPR013783">
    <property type="entry name" value="Ig-like_fold"/>
</dbReference>
<evidence type="ECO:0000313" key="3">
    <source>
        <dbReference type="Proteomes" id="UP000288293"/>
    </source>
</evidence>
<gene>
    <name evidence="2" type="ORF">CWE09_13155</name>
</gene>
<organism evidence="2 3">
    <name type="scientific">Aliidiomarina minuta</name>
    <dbReference type="NCBI Taxonomy" id="880057"/>
    <lineage>
        <taxon>Bacteria</taxon>
        <taxon>Pseudomonadati</taxon>
        <taxon>Pseudomonadota</taxon>
        <taxon>Gammaproteobacteria</taxon>
        <taxon>Alteromonadales</taxon>
        <taxon>Idiomarinaceae</taxon>
        <taxon>Aliidiomarina</taxon>
    </lineage>
</organism>
<protein>
    <recommendedName>
        <fullName evidence="1">Pili assembly chaperone N-terminal domain-containing protein</fullName>
    </recommendedName>
</protein>
<dbReference type="GO" id="GO:0030288">
    <property type="term" value="C:outer membrane-bounded periplasmic space"/>
    <property type="evidence" value="ECO:0007669"/>
    <property type="project" value="InterPro"/>
</dbReference>
<dbReference type="GO" id="GO:0071555">
    <property type="term" value="P:cell wall organization"/>
    <property type="evidence" value="ECO:0007669"/>
    <property type="project" value="InterPro"/>
</dbReference>
<dbReference type="EMBL" id="PIPL01000003">
    <property type="protein sequence ID" value="RUO24085.1"/>
    <property type="molecule type" value="Genomic_DNA"/>
</dbReference>
<dbReference type="AlphaFoldDB" id="A0A432W3Z9"/>
<sequence length="275" mass="31052">MYSRYKLWRPAQAAFLDPRLVMLKTIKYLAFLFIISLTQPLWAYELFPISLTLDEVGRGSAGVFRLQNTNERPLTIEVTAARRLFEDGYYNETEPAEDDFLIMPPQAYIEPGEFQVFRVRYLGETQLNQSAGYRIIFRQLPVDLGPLEGSGVRFVMHVHAPVFVSPVGVEPRISSTIDFTPLHDETRFDPGYFDVANEDGVIVLTNHGDGMQDLSLGRLEVTSEHGETLSLPWSEFSRGVFVRYLLPGGESRIPVEGLGLEVEGKLASVRFVSTE</sequence>
<comment type="caution">
    <text evidence="2">The sequence shown here is derived from an EMBL/GenBank/DDBJ whole genome shotgun (WGS) entry which is preliminary data.</text>
</comment>
<evidence type="ECO:0000313" key="2">
    <source>
        <dbReference type="EMBL" id="RUO24085.1"/>
    </source>
</evidence>
<dbReference type="InterPro" id="IPR016147">
    <property type="entry name" value="Pili_assmbl_chaperone_N"/>
</dbReference>
<proteinExistence type="predicted"/>
<dbReference type="Proteomes" id="UP000288293">
    <property type="component" value="Unassembled WGS sequence"/>
</dbReference>
<feature type="domain" description="Pili assembly chaperone N-terminal" evidence="1">
    <location>
        <begin position="62"/>
        <end position="169"/>
    </location>
</feature>
<dbReference type="Gene3D" id="2.60.40.10">
    <property type="entry name" value="Immunoglobulins"/>
    <property type="match status" value="1"/>
</dbReference>
<accession>A0A432W3Z9</accession>
<dbReference type="Pfam" id="PF00345">
    <property type="entry name" value="PapD_N"/>
    <property type="match status" value="1"/>
</dbReference>